<reference evidence="2 3" key="1">
    <citation type="submission" date="2022-04" db="EMBL/GenBank/DDBJ databases">
        <title>Positive selection, recombination, and allopatry shape intraspecific diversity of widespread and dominant cyanobacteria.</title>
        <authorList>
            <person name="Wei J."/>
            <person name="Shu W."/>
            <person name="Hu C."/>
        </authorList>
    </citation>
    <scope>NUCLEOTIDE SEQUENCE [LARGE SCALE GENOMIC DNA]</scope>
    <source>
        <strain evidence="2 3">GB2-A5</strain>
    </source>
</reference>
<name>A0ABV0JIT9_9CYAN</name>
<dbReference type="Gene3D" id="3.40.50.300">
    <property type="entry name" value="P-loop containing nucleotide triphosphate hydrolases"/>
    <property type="match status" value="1"/>
</dbReference>
<organism evidence="2 3">
    <name type="scientific">Funiculus sociatus GB2-A5</name>
    <dbReference type="NCBI Taxonomy" id="2933946"/>
    <lineage>
        <taxon>Bacteria</taxon>
        <taxon>Bacillati</taxon>
        <taxon>Cyanobacteriota</taxon>
        <taxon>Cyanophyceae</taxon>
        <taxon>Coleofasciculales</taxon>
        <taxon>Coleofasciculaceae</taxon>
        <taxon>Funiculus</taxon>
    </lineage>
</organism>
<dbReference type="InterPro" id="IPR052648">
    <property type="entry name" value="Ser-tRNA(Sec)_kinase"/>
</dbReference>
<feature type="domain" description="AAA+ ATPase" evidence="1">
    <location>
        <begin position="31"/>
        <end position="194"/>
    </location>
</feature>
<accession>A0ABV0JIT9</accession>
<dbReference type="SUPFAM" id="SSF52540">
    <property type="entry name" value="P-loop containing nucleoside triphosphate hydrolases"/>
    <property type="match status" value="1"/>
</dbReference>
<proteinExistence type="predicted"/>
<dbReference type="InterPro" id="IPR003593">
    <property type="entry name" value="AAA+_ATPase"/>
</dbReference>
<dbReference type="Proteomes" id="UP001442494">
    <property type="component" value="Unassembled WGS sequence"/>
</dbReference>
<comment type="caution">
    <text evidence="2">The sequence shown here is derived from an EMBL/GenBank/DDBJ whole genome shotgun (WGS) entry which is preliminary data.</text>
</comment>
<dbReference type="PANTHER" id="PTHR20873">
    <property type="entry name" value="L-SERYL-TRNA(SEC) KINASE"/>
    <property type="match status" value="1"/>
</dbReference>
<evidence type="ECO:0000259" key="1">
    <source>
        <dbReference type="SMART" id="SM00382"/>
    </source>
</evidence>
<protein>
    <submittedName>
        <fullName evidence="2">AAA family ATPase</fullName>
    </submittedName>
</protein>
<gene>
    <name evidence="2" type="ORF">NDI37_02620</name>
</gene>
<dbReference type="EMBL" id="JAMPKK010000003">
    <property type="protein sequence ID" value="MEP0863359.1"/>
    <property type="molecule type" value="Genomic_DNA"/>
</dbReference>
<dbReference type="SMART" id="SM00382">
    <property type="entry name" value="AAA"/>
    <property type="match status" value="1"/>
</dbReference>
<keyword evidence="3" id="KW-1185">Reference proteome</keyword>
<evidence type="ECO:0000313" key="3">
    <source>
        <dbReference type="Proteomes" id="UP001442494"/>
    </source>
</evidence>
<dbReference type="Pfam" id="PF13671">
    <property type="entry name" value="AAA_33"/>
    <property type="match status" value="1"/>
</dbReference>
<evidence type="ECO:0000313" key="2">
    <source>
        <dbReference type="EMBL" id="MEP0863359.1"/>
    </source>
</evidence>
<dbReference type="InterPro" id="IPR027417">
    <property type="entry name" value="P-loop_NTPase"/>
</dbReference>
<dbReference type="PANTHER" id="PTHR20873:SF0">
    <property type="entry name" value="L-SERYL-TRNA(SEC) KINASE"/>
    <property type="match status" value="1"/>
</dbReference>
<sequence length="198" mass="22519">MWSIDSSLRAINLSDSDAPITPHSSLLTPKYSALFLLIGLPGSGKSSLAKQLLAECEQRRLISTDGIREQLFGDEAVQGEWLLIWHELQRQLTQTLRQRHQAIYDATNAARKHRREAIAISRNIGFTHITGIWLDTPLEECLERNRTRERQVPEEVILSMHQQLKDAPPALNDGLDRLLRYSVTSTEIAIASMRKNRT</sequence>